<keyword evidence="3" id="KW-1185">Reference proteome</keyword>
<dbReference type="SUPFAM" id="SSF46785">
    <property type="entry name" value="Winged helix' DNA-binding domain"/>
    <property type="match status" value="1"/>
</dbReference>
<dbReference type="RefSeq" id="WP_080459474.1">
    <property type="nucleotide sequence ID" value="NZ_JXMW01000001.1"/>
</dbReference>
<reference evidence="2 3" key="1">
    <citation type="submission" date="2014-12" db="EMBL/GenBank/DDBJ databases">
        <title>Genome sequence of Methanobrevibacter arboriphilicus DH1, DSM1125.</title>
        <authorList>
            <person name="Poehlein A."/>
            <person name="Thauer R.K."/>
            <person name="Seedorf H."/>
            <person name="Daniel R."/>
        </authorList>
    </citation>
    <scope>NUCLEOTIDE SEQUENCE [LARGE SCALE GENOMIC DNA]</scope>
    <source>
        <strain evidence="2 3">DH1</strain>
    </source>
</reference>
<dbReference type="Gene3D" id="1.10.10.10">
    <property type="entry name" value="Winged helix-like DNA-binding domain superfamily/Winged helix DNA-binding domain"/>
    <property type="match status" value="1"/>
</dbReference>
<dbReference type="OrthoDB" id="74749at2157"/>
<dbReference type="InterPro" id="IPR036388">
    <property type="entry name" value="WH-like_DNA-bd_sf"/>
</dbReference>
<dbReference type="GO" id="GO:0003677">
    <property type="term" value="F:DNA binding"/>
    <property type="evidence" value="ECO:0007669"/>
    <property type="project" value="UniProtKB-KW"/>
</dbReference>
<gene>
    <name evidence="2" type="ORF">MBBAR_1c02630</name>
</gene>
<dbReference type="Proteomes" id="UP000191661">
    <property type="component" value="Unassembled WGS sequence"/>
</dbReference>
<proteinExistence type="predicted"/>
<dbReference type="Pfam" id="PF14947">
    <property type="entry name" value="HTH_45"/>
    <property type="match status" value="1"/>
</dbReference>
<dbReference type="InterPro" id="IPR036390">
    <property type="entry name" value="WH_DNA-bd_sf"/>
</dbReference>
<name>A0A1V6N5A6_METAZ</name>
<evidence type="ECO:0000313" key="2">
    <source>
        <dbReference type="EMBL" id="OQD59854.1"/>
    </source>
</evidence>
<comment type="caution">
    <text evidence="2">The sequence shown here is derived from an EMBL/GenBank/DDBJ whole genome shotgun (WGS) entry which is preliminary data.</text>
</comment>
<dbReference type="EMBL" id="JXMW01000001">
    <property type="protein sequence ID" value="OQD59854.1"/>
    <property type="molecule type" value="Genomic_DNA"/>
</dbReference>
<organism evidence="2 3">
    <name type="scientific">Methanobrevibacter arboriphilus JCM 13429 = DSM 1125</name>
    <dbReference type="NCBI Taxonomy" id="1300164"/>
    <lineage>
        <taxon>Archaea</taxon>
        <taxon>Methanobacteriati</taxon>
        <taxon>Methanobacteriota</taxon>
        <taxon>Methanomada group</taxon>
        <taxon>Methanobacteria</taxon>
        <taxon>Methanobacteriales</taxon>
        <taxon>Methanobacteriaceae</taxon>
        <taxon>Methanobrevibacter</taxon>
    </lineage>
</organism>
<evidence type="ECO:0000259" key="1">
    <source>
        <dbReference type="Pfam" id="PF14947"/>
    </source>
</evidence>
<protein>
    <submittedName>
        <fullName evidence="2">DNA-binding protein</fullName>
    </submittedName>
</protein>
<sequence length="85" mass="9961">MERELIEGIAIIQRSKCKEIVLRSLNNGIKMPSKISKETKISIHHVSRYLKQLKEKNLVICLNEDYKQGRLYKITELGKEVLEHI</sequence>
<dbReference type="AlphaFoldDB" id="A0A1V6N5A6"/>
<keyword evidence="2" id="KW-0238">DNA-binding</keyword>
<evidence type="ECO:0000313" key="3">
    <source>
        <dbReference type="Proteomes" id="UP000191661"/>
    </source>
</evidence>
<dbReference type="InterPro" id="IPR038723">
    <property type="entry name" value="ArnR1-like_HTH"/>
</dbReference>
<feature type="domain" description="ArnR1-like winged helix-turn-helix" evidence="1">
    <location>
        <begin position="21"/>
        <end position="84"/>
    </location>
</feature>
<accession>A0A1V6N5A6</accession>